<evidence type="ECO:0000313" key="3">
    <source>
        <dbReference type="EMBL" id="EJT99250.1"/>
    </source>
</evidence>
<dbReference type="OMA" id="PLYPHEG"/>
<gene>
    <name evidence="3" type="ORF">DACRYDRAFT_17444</name>
</gene>
<dbReference type="GeneID" id="63686347"/>
<evidence type="ECO:0000256" key="1">
    <source>
        <dbReference type="SAM" id="MobiDB-lite"/>
    </source>
</evidence>
<feature type="region of interest" description="Disordered" evidence="1">
    <location>
        <begin position="222"/>
        <end position="270"/>
    </location>
</feature>
<sequence>MPVVKSTRVQLFEAWITVDHDRLPEYAPEYDPDTNTWTCWVSSEVDKHFVVHWRNFGRPFTSGAFVYVDGEFADGKLLMRHNPSQTTFVNGKRTTSATVARFYFQPIVLTDEENPFVLEDNTTVNALGEIKLVIQKGKNTGAISYEHGAVREAKAVNERTKKAGGHRVQYADEVADMDAIGASFEPDSTVMPLTFIFKYRSKERGEAVGGVDLNARSLRSRHAMKEESNVKEELGLKEEPGETSLDASASTSRPRTRSRTRLQNEEEELA</sequence>
<dbReference type="AlphaFoldDB" id="M5FQP7"/>
<dbReference type="Pfam" id="PF25534">
    <property type="entry name" value="DUF7918"/>
    <property type="match status" value="1"/>
</dbReference>
<feature type="compositionally biased region" description="Basic and acidic residues" evidence="1">
    <location>
        <begin position="223"/>
        <end position="240"/>
    </location>
</feature>
<accession>M5FQP7</accession>
<evidence type="ECO:0000259" key="2">
    <source>
        <dbReference type="Pfam" id="PF25534"/>
    </source>
</evidence>
<proteinExistence type="predicted"/>
<dbReference type="InterPro" id="IPR057678">
    <property type="entry name" value="DUF7918"/>
</dbReference>
<keyword evidence="4" id="KW-1185">Reference proteome</keyword>
<dbReference type="RefSeq" id="XP_040626148.1">
    <property type="nucleotide sequence ID" value="XM_040771285.1"/>
</dbReference>
<feature type="domain" description="DUF7918" evidence="2">
    <location>
        <begin position="13"/>
        <end position="203"/>
    </location>
</feature>
<dbReference type="STRING" id="1858805.M5FQP7"/>
<dbReference type="OrthoDB" id="3364132at2759"/>
<organism evidence="3 4">
    <name type="scientific">Dacryopinax primogenitus (strain DJM 731)</name>
    <name type="common">Brown rot fungus</name>
    <dbReference type="NCBI Taxonomy" id="1858805"/>
    <lineage>
        <taxon>Eukaryota</taxon>
        <taxon>Fungi</taxon>
        <taxon>Dikarya</taxon>
        <taxon>Basidiomycota</taxon>
        <taxon>Agaricomycotina</taxon>
        <taxon>Dacrymycetes</taxon>
        <taxon>Dacrymycetales</taxon>
        <taxon>Dacrymycetaceae</taxon>
        <taxon>Dacryopinax</taxon>
    </lineage>
</organism>
<dbReference type="Proteomes" id="UP000030653">
    <property type="component" value="Unassembled WGS sequence"/>
</dbReference>
<evidence type="ECO:0000313" key="4">
    <source>
        <dbReference type="Proteomes" id="UP000030653"/>
    </source>
</evidence>
<reference evidence="3 4" key="1">
    <citation type="journal article" date="2012" name="Science">
        <title>The Paleozoic origin of enzymatic lignin decomposition reconstructed from 31 fungal genomes.</title>
        <authorList>
            <person name="Floudas D."/>
            <person name="Binder M."/>
            <person name="Riley R."/>
            <person name="Barry K."/>
            <person name="Blanchette R.A."/>
            <person name="Henrissat B."/>
            <person name="Martinez A.T."/>
            <person name="Otillar R."/>
            <person name="Spatafora J.W."/>
            <person name="Yadav J.S."/>
            <person name="Aerts A."/>
            <person name="Benoit I."/>
            <person name="Boyd A."/>
            <person name="Carlson A."/>
            <person name="Copeland A."/>
            <person name="Coutinho P.M."/>
            <person name="de Vries R.P."/>
            <person name="Ferreira P."/>
            <person name="Findley K."/>
            <person name="Foster B."/>
            <person name="Gaskell J."/>
            <person name="Glotzer D."/>
            <person name="Gorecki P."/>
            <person name="Heitman J."/>
            <person name="Hesse C."/>
            <person name="Hori C."/>
            <person name="Igarashi K."/>
            <person name="Jurgens J.A."/>
            <person name="Kallen N."/>
            <person name="Kersten P."/>
            <person name="Kohler A."/>
            <person name="Kuees U."/>
            <person name="Kumar T.K.A."/>
            <person name="Kuo A."/>
            <person name="LaButti K."/>
            <person name="Larrondo L.F."/>
            <person name="Lindquist E."/>
            <person name="Ling A."/>
            <person name="Lombard V."/>
            <person name="Lucas S."/>
            <person name="Lundell T."/>
            <person name="Martin R."/>
            <person name="McLaughlin D.J."/>
            <person name="Morgenstern I."/>
            <person name="Morin E."/>
            <person name="Murat C."/>
            <person name="Nagy L.G."/>
            <person name="Nolan M."/>
            <person name="Ohm R.A."/>
            <person name="Patyshakuliyeva A."/>
            <person name="Rokas A."/>
            <person name="Ruiz-Duenas F.J."/>
            <person name="Sabat G."/>
            <person name="Salamov A."/>
            <person name="Samejima M."/>
            <person name="Schmutz J."/>
            <person name="Slot J.C."/>
            <person name="St John F."/>
            <person name="Stenlid J."/>
            <person name="Sun H."/>
            <person name="Sun S."/>
            <person name="Syed K."/>
            <person name="Tsang A."/>
            <person name="Wiebenga A."/>
            <person name="Young D."/>
            <person name="Pisabarro A."/>
            <person name="Eastwood D.C."/>
            <person name="Martin F."/>
            <person name="Cullen D."/>
            <person name="Grigoriev I.V."/>
            <person name="Hibbett D.S."/>
        </authorList>
    </citation>
    <scope>NUCLEOTIDE SEQUENCE [LARGE SCALE GENOMIC DNA]</scope>
    <source>
        <strain evidence="3 4">DJM-731 SS1</strain>
    </source>
</reference>
<name>M5FQP7_DACPD</name>
<dbReference type="HOGENOM" id="CLU_060356_3_1_1"/>
<protein>
    <recommendedName>
        <fullName evidence="2">DUF7918 domain-containing protein</fullName>
    </recommendedName>
</protein>
<dbReference type="EMBL" id="JH795870">
    <property type="protein sequence ID" value="EJT99250.1"/>
    <property type="molecule type" value="Genomic_DNA"/>
</dbReference>